<dbReference type="Proteomes" id="UP000055048">
    <property type="component" value="Unassembled WGS sequence"/>
</dbReference>
<gene>
    <name evidence="1" type="ORF">T05_1847</name>
</gene>
<protein>
    <submittedName>
        <fullName evidence="1">Uncharacterized protein</fullName>
    </submittedName>
</protein>
<dbReference type="EMBL" id="JYDJ01001441">
    <property type="protein sequence ID" value="KRX31993.1"/>
    <property type="molecule type" value="Genomic_DNA"/>
</dbReference>
<name>A0A0V0SYY1_9BILA</name>
<keyword evidence="2" id="KW-1185">Reference proteome</keyword>
<evidence type="ECO:0000313" key="2">
    <source>
        <dbReference type="Proteomes" id="UP000055048"/>
    </source>
</evidence>
<sequence length="42" mass="4702">MKINRVKGEGYALGYASGKILKISKFLKYSPRLYPQATPKGK</sequence>
<dbReference type="AlphaFoldDB" id="A0A0V0SYY1"/>
<proteinExistence type="predicted"/>
<reference evidence="1 2" key="1">
    <citation type="submission" date="2015-01" db="EMBL/GenBank/DDBJ databases">
        <title>Evolution of Trichinella species and genotypes.</title>
        <authorList>
            <person name="Korhonen P.K."/>
            <person name="Edoardo P."/>
            <person name="Giuseppe L.R."/>
            <person name="Gasser R.B."/>
        </authorList>
    </citation>
    <scope>NUCLEOTIDE SEQUENCE [LARGE SCALE GENOMIC DNA]</scope>
    <source>
        <strain evidence="1">ISS417</strain>
    </source>
</reference>
<organism evidence="1 2">
    <name type="scientific">Trichinella murrelli</name>
    <dbReference type="NCBI Taxonomy" id="144512"/>
    <lineage>
        <taxon>Eukaryota</taxon>
        <taxon>Metazoa</taxon>
        <taxon>Ecdysozoa</taxon>
        <taxon>Nematoda</taxon>
        <taxon>Enoplea</taxon>
        <taxon>Dorylaimia</taxon>
        <taxon>Trichinellida</taxon>
        <taxon>Trichinellidae</taxon>
        <taxon>Trichinella</taxon>
    </lineage>
</organism>
<accession>A0A0V0SYY1</accession>
<evidence type="ECO:0000313" key="1">
    <source>
        <dbReference type="EMBL" id="KRX31993.1"/>
    </source>
</evidence>
<comment type="caution">
    <text evidence="1">The sequence shown here is derived from an EMBL/GenBank/DDBJ whole genome shotgun (WGS) entry which is preliminary data.</text>
</comment>